<evidence type="ECO:0000256" key="3">
    <source>
        <dbReference type="ARBA" id="ARBA00022491"/>
    </source>
</evidence>
<evidence type="ECO:0008006" key="12">
    <source>
        <dbReference type="Google" id="ProtNLM"/>
    </source>
</evidence>
<dbReference type="Pfam" id="PF00010">
    <property type="entry name" value="HLH"/>
    <property type="match status" value="1"/>
</dbReference>
<evidence type="ECO:0000259" key="9">
    <source>
        <dbReference type="PROSITE" id="PS51054"/>
    </source>
</evidence>
<keyword evidence="5" id="KW-0804">Transcription</keyword>
<evidence type="ECO:0000313" key="10">
    <source>
        <dbReference type="EMBL" id="CAI9617354.1"/>
    </source>
</evidence>
<feature type="compositionally biased region" description="Pro residues" evidence="7">
    <location>
        <begin position="170"/>
        <end position="183"/>
    </location>
</feature>
<dbReference type="InterPro" id="IPR036638">
    <property type="entry name" value="HLH_DNA-bd_sf"/>
</dbReference>
<evidence type="ECO:0000256" key="6">
    <source>
        <dbReference type="ARBA" id="ARBA00023242"/>
    </source>
</evidence>
<dbReference type="PROSITE" id="PS51054">
    <property type="entry name" value="ORANGE"/>
    <property type="match status" value="1"/>
</dbReference>
<keyword evidence="3" id="KW-0678">Repressor</keyword>
<evidence type="ECO:0000256" key="2">
    <source>
        <dbReference type="ARBA" id="ARBA00022473"/>
    </source>
</evidence>
<keyword evidence="4" id="KW-0805">Transcription regulation</keyword>
<keyword evidence="2" id="KW-0217">Developmental protein</keyword>
<comment type="caution">
    <text evidence="10">The sequence shown here is derived from an EMBL/GenBank/DDBJ whole genome shotgun (WGS) entry which is preliminary data.</text>
</comment>
<dbReference type="PANTHER" id="PTHR10985">
    <property type="entry name" value="BASIC HELIX-LOOP-HELIX TRANSCRIPTION FACTOR, HES-RELATED"/>
    <property type="match status" value="1"/>
</dbReference>
<proteinExistence type="predicted"/>
<dbReference type="SMART" id="SM00353">
    <property type="entry name" value="HLH"/>
    <property type="match status" value="1"/>
</dbReference>
<feature type="region of interest" description="Disordered" evidence="7">
    <location>
        <begin position="1"/>
        <end position="31"/>
    </location>
</feature>
<keyword evidence="6" id="KW-0539">Nucleus</keyword>
<organism evidence="10 11">
    <name type="scientific">Staurois parvus</name>
    <dbReference type="NCBI Taxonomy" id="386267"/>
    <lineage>
        <taxon>Eukaryota</taxon>
        <taxon>Metazoa</taxon>
        <taxon>Chordata</taxon>
        <taxon>Craniata</taxon>
        <taxon>Vertebrata</taxon>
        <taxon>Euteleostomi</taxon>
        <taxon>Amphibia</taxon>
        <taxon>Batrachia</taxon>
        <taxon>Anura</taxon>
        <taxon>Neobatrachia</taxon>
        <taxon>Ranoidea</taxon>
        <taxon>Ranidae</taxon>
        <taxon>Staurois</taxon>
    </lineage>
</organism>
<feature type="region of interest" description="Disordered" evidence="7">
    <location>
        <begin position="163"/>
        <end position="193"/>
    </location>
</feature>
<reference evidence="10" key="1">
    <citation type="submission" date="2023-05" db="EMBL/GenBank/DDBJ databases">
        <authorList>
            <person name="Stuckert A."/>
        </authorList>
    </citation>
    <scope>NUCLEOTIDE SEQUENCE</scope>
</reference>
<keyword evidence="11" id="KW-1185">Reference proteome</keyword>
<evidence type="ECO:0000313" key="11">
    <source>
        <dbReference type="Proteomes" id="UP001162483"/>
    </source>
</evidence>
<accession>A0ABN9H6E1</accession>
<dbReference type="InterPro" id="IPR050370">
    <property type="entry name" value="HES_HEY"/>
</dbReference>
<evidence type="ECO:0000256" key="5">
    <source>
        <dbReference type="ARBA" id="ARBA00023163"/>
    </source>
</evidence>
<dbReference type="Gene3D" id="4.10.280.10">
    <property type="entry name" value="Helix-loop-helix DNA-binding domain"/>
    <property type="match status" value="1"/>
</dbReference>
<evidence type="ECO:0000256" key="7">
    <source>
        <dbReference type="SAM" id="MobiDB-lite"/>
    </source>
</evidence>
<dbReference type="InterPro" id="IPR011598">
    <property type="entry name" value="bHLH_dom"/>
</dbReference>
<dbReference type="SUPFAM" id="SSF47459">
    <property type="entry name" value="HLH, helix-loop-helix DNA-binding domain"/>
    <property type="match status" value="1"/>
</dbReference>
<name>A0ABN9H6E1_9NEOB</name>
<dbReference type="EMBL" id="CATNWA010020231">
    <property type="protein sequence ID" value="CAI9617354.1"/>
    <property type="molecule type" value="Genomic_DNA"/>
</dbReference>
<dbReference type="SMART" id="SM00511">
    <property type="entry name" value="ORANGE"/>
    <property type="match status" value="1"/>
</dbReference>
<dbReference type="Proteomes" id="UP001162483">
    <property type="component" value="Unassembled WGS sequence"/>
</dbReference>
<comment type="subcellular location">
    <subcellularLocation>
        <location evidence="1">Nucleus</location>
    </subcellularLocation>
</comment>
<evidence type="ECO:0000259" key="8">
    <source>
        <dbReference type="PROSITE" id="PS50888"/>
    </source>
</evidence>
<sequence>MAPSMIIPESTAHSYQPKSGKKSKESSELRKTLKPLMEKRRRARINESLNQLKTLILPLIGKDNSRYSKLEKADILEMTVRFLKDIPPVQTQNSAEKYREGYRACLDRLSGILSKTNVIAEETSNLLLDHLQRSPELCCLDCTKSPNPKQNSSRIILHLSPRRSDFCPSPSQPPAQRPAPSPPQLTSTIWRPW</sequence>
<gene>
    <name evidence="10" type="ORF">SPARVUS_LOCUS15529648</name>
</gene>
<feature type="compositionally biased region" description="Basic and acidic residues" evidence="7">
    <location>
        <begin position="22"/>
        <end position="31"/>
    </location>
</feature>
<protein>
    <recommendedName>
        <fullName evidence="12">Transcription factor HES-2</fullName>
    </recommendedName>
</protein>
<feature type="domain" description="Orange" evidence="9">
    <location>
        <begin position="98"/>
        <end position="131"/>
    </location>
</feature>
<feature type="domain" description="BHLH" evidence="8">
    <location>
        <begin position="29"/>
        <end position="86"/>
    </location>
</feature>
<dbReference type="InterPro" id="IPR003650">
    <property type="entry name" value="Orange_dom"/>
</dbReference>
<evidence type="ECO:0000256" key="1">
    <source>
        <dbReference type="ARBA" id="ARBA00004123"/>
    </source>
</evidence>
<evidence type="ECO:0000256" key="4">
    <source>
        <dbReference type="ARBA" id="ARBA00023015"/>
    </source>
</evidence>
<dbReference type="PROSITE" id="PS50888">
    <property type="entry name" value="BHLH"/>
    <property type="match status" value="1"/>
</dbReference>